<protein>
    <recommendedName>
        <fullName evidence="1">BD-FAE-like domain-containing protein</fullName>
    </recommendedName>
</protein>
<dbReference type="RefSeq" id="WP_069157180.1">
    <property type="nucleotide sequence ID" value="NZ_DBFYTC010000029.1"/>
</dbReference>
<sequence>MEYDLEFNPDRYRVETAEAEGKRLVYRAYEDLVYVKRPSAPEYQKMNIYIPEAYWEGGSIGAYDRNTAPVFLANTVGGYMPGKPEKPGNNHLGRTNTLFRALLHGYVAVSVGARGRGLTGEDGSFIGCAPACIVDLKAAVRYLKYNRDRICGSMSHIISNGTSAGGALSALLGVTGNHPDYESFLEEAGAACAEDDIFAASCYCPITNLEHGDMAYEWEFNGYDNYQRMHGIRDEKTGEKKMVPLTGIQSAEQRKMSDELKILFHAYVNGLHLKDEKGNCLKLEEDGNGSFKEYVKARVMESIQKAMEEGTDFSGFPWITVRKGKAVDVDFEQYVAYRTRMKTTPAFDEVALTTPENELFGNKTTASRHFTRFSLEHSKAGGTMAEEGQIRRMNPMNYIGDKTCDTAPYFRIRHGASDRDTSLAVSALLAAALREQGIQVDYHLPWGLPHAGDYDLPELFSWIDGICRD</sequence>
<dbReference type="AlphaFoldDB" id="A0A1E3AU54"/>
<feature type="domain" description="BD-FAE-like" evidence="1">
    <location>
        <begin position="128"/>
        <end position="185"/>
    </location>
</feature>
<dbReference type="Proteomes" id="UP000095003">
    <property type="component" value="Unassembled WGS sequence"/>
</dbReference>
<dbReference type="InterPro" id="IPR049492">
    <property type="entry name" value="BD-FAE-like_dom"/>
</dbReference>
<dbReference type="SUPFAM" id="SSF53474">
    <property type="entry name" value="alpha/beta-Hydrolases"/>
    <property type="match status" value="1"/>
</dbReference>
<comment type="caution">
    <text evidence="2">The sequence shown here is derived from an EMBL/GenBank/DDBJ whole genome shotgun (WGS) entry which is preliminary data.</text>
</comment>
<dbReference type="NCBIfam" id="NF041556">
    <property type="entry name" value="tannase_B"/>
    <property type="match status" value="1"/>
</dbReference>
<dbReference type="GeneID" id="93303996"/>
<dbReference type="EMBL" id="MCGI01000002">
    <property type="protein sequence ID" value="ODM12051.1"/>
    <property type="molecule type" value="Genomic_DNA"/>
</dbReference>
<reference evidence="2 3" key="1">
    <citation type="submission" date="2016-07" db="EMBL/GenBank/DDBJ databases">
        <title>Characterization of isolates of Eisenbergiella tayi derived from blood cultures, using whole genome sequencing.</title>
        <authorList>
            <person name="Burdz T."/>
            <person name="Wiebe D."/>
            <person name="Huynh C."/>
            <person name="Bernard K."/>
        </authorList>
    </citation>
    <scope>NUCLEOTIDE SEQUENCE [LARGE SCALE GENOMIC DNA]</scope>
    <source>
        <strain evidence="2 3">NML 120489</strain>
    </source>
</reference>
<evidence type="ECO:0000259" key="1">
    <source>
        <dbReference type="Pfam" id="PF20434"/>
    </source>
</evidence>
<evidence type="ECO:0000313" key="3">
    <source>
        <dbReference type="Proteomes" id="UP000095003"/>
    </source>
</evidence>
<proteinExistence type="predicted"/>
<organism evidence="2 3">
    <name type="scientific">Eisenbergiella tayi</name>
    <dbReference type="NCBI Taxonomy" id="1432052"/>
    <lineage>
        <taxon>Bacteria</taxon>
        <taxon>Bacillati</taxon>
        <taxon>Bacillota</taxon>
        <taxon>Clostridia</taxon>
        <taxon>Lachnospirales</taxon>
        <taxon>Lachnospiraceae</taxon>
        <taxon>Eisenbergiella</taxon>
    </lineage>
</organism>
<dbReference type="InterPro" id="IPR048124">
    <property type="entry name" value="Tannase_B"/>
</dbReference>
<evidence type="ECO:0000313" key="2">
    <source>
        <dbReference type="EMBL" id="ODM12051.1"/>
    </source>
</evidence>
<accession>A0A1E3AU54</accession>
<name>A0A1E3AU54_9FIRM</name>
<dbReference type="PATRIC" id="fig|1432052.3.peg.2945"/>
<dbReference type="InterPro" id="IPR029058">
    <property type="entry name" value="AB_hydrolase_fold"/>
</dbReference>
<gene>
    <name evidence="2" type="ORF">BEH84_02666</name>
</gene>
<dbReference type="Gene3D" id="3.40.50.1820">
    <property type="entry name" value="alpha/beta hydrolase"/>
    <property type="match status" value="1"/>
</dbReference>
<dbReference type="Pfam" id="PF20434">
    <property type="entry name" value="BD-FAE"/>
    <property type="match status" value="1"/>
</dbReference>